<comment type="caution">
    <text evidence="1">The sequence shown here is derived from an EMBL/GenBank/DDBJ whole genome shotgun (WGS) entry which is preliminary data.</text>
</comment>
<gene>
    <name evidence="1" type="ORF">OPV22_009301</name>
</gene>
<keyword evidence="2" id="KW-1185">Reference proteome</keyword>
<dbReference type="EMBL" id="JAQQAF010000003">
    <property type="protein sequence ID" value="KAJ8498749.1"/>
    <property type="molecule type" value="Genomic_DNA"/>
</dbReference>
<evidence type="ECO:0000313" key="1">
    <source>
        <dbReference type="EMBL" id="KAJ8498749.1"/>
    </source>
</evidence>
<accession>A0AAV8RGN1</accession>
<dbReference type="AlphaFoldDB" id="A0AAV8RGN1"/>
<sequence>MPSSPVSSLPRFHFFPLITLLWQPSIRGGFGGDFRPIKGSPSGLIGGDLRRRILARAVKKVLFFFFLVFEGS</sequence>
<organism evidence="1 2">
    <name type="scientific">Ensete ventricosum</name>
    <name type="common">Abyssinian banana</name>
    <name type="synonym">Musa ensete</name>
    <dbReference type="NCBI Taxonomy" id="4639"/>
    <lineage>
        <taxon>Eukaryota</taxon>
        <taxon>Viridiplantae</taxon>
        <taxon>Streptophyta</taxon>
        <taxon>Embryophyta</taxon>
        <taxon>Tracheophyta</taxon>
        <taxon>Spermatophyta</taxon>
        <taxon>Magnoliopsida</taxon>
        <taxon>Liliopsida</taxon>
        <taxon>Zingiberales</taxon>
        <taxon>Musaceae</taxon>
        <taxon>Ensete</taxon>
    </lineage>
</organism>
<name>A0AAV8RGN1_ENSVE</name>
<proteinExistence type="predicted"/>
<protein>
    <submittedName>
        <fullName evidence="1">Uncharacterized protein</fullName>
    </submittedName>
</protein>
<reference evidence="1 2" key="1">
    <citation type="submission" date="2022-12" db="EMBL/GenBank/DDBJ databases">
        <title>Chromosome-scale assembly of the Ensete ventricosum genome.</title>
        <authorList>
            <person name="Dussert Y."/>
            <person name="Stocks J."/>
            <person name="Wendawek A."/>
            <person name="Woldeyes F."/>
            <person name="Nichols R.A."/>
            <person name="Borrell J.S."/>
        </authorList>
    </citation>
    <scope>NUCLEOTIDE SEQUENCE [LARGE SCALE GENOMIC DNA]</scope>
    <source>
        <strain evidence="2">cv. Maze</strain>
        <tissue evidence="1">Seeds</tissue>
    </source>
</reference>
<evidence type="ECO:0000313" key="2">
    <source>
        <dbReference type="Proteomes" id="UP001222027"/>
    </source>
</evidence>
<dbReference type="Proteomes" id="UP001222027">
    <property type="component" value="Unassembled WGS sequence"/>
</dbReference>